<dbReference type="AlphaFoldDB" id="A0A4P6Q3X7"/>
<evidence type="ECO:0000313" key="3">
    <source>
        <dbReference type="Proteomes" id="UP000292235"/>
    </source>
</evidence>
<dbReference type="RefSeq" id="WP_131097875.1">
    <property type="nucleotide sequence ID" value="NZ_CP036455.1"/>
</dbReference>
<feature type="transmembrane region" description="Helical" evidence="1">
    <location>
        <begin position="221"/>
        <end position="251"/>
    </location>
</feature>
<dbReference type="Proteomes" id="UP000292235">
    <property type="component" value="Chromosome"/>
</dbReference>
<gene>
    <name evidence="2" type="ORF">EKD16_08650</name>
</gene>
<evidence type="ECO:0000256" key="1">
    <source>
        <dbReference type="SAM" id="Phobius"/>
    </source>
</evidence>
<dbReference type="EMBL" id="CP036455">
    <property type="protein sequence ID" value="QBI53524.1"/>
    <property type="molecule type" value="Genomic_DNA"/>
</dbReference>
<protein>
    <recommendedName>
        <fullName evidence="4">DUF2812 domain-containing protein</fullName>
    </recommendedName>
</protein>
<reference evidence="2 3" key="1">
    <citation type="submission" date="2019-02" db="EMBL/GenBank/DDBJ databases">
        <authorList>
            <person name="Khodamoradi S."/>
            <person name="Hahnke R.L."/>
            <person name="Kaempfer P."/>
            <person name="Schumann P."/>
            <person name="Rohde M."/>
            <person name="Steinert M."/>
            <person name="Luzhetskyy A."/>
            <person name="Wink J."/>
            <person name="Ruckert C."/>
        </authorList>
    </citation>
    <scope>NUCLEOTIDE SEQUENCE [LARGE SCALE GENOMIC DNA]</scope>
    <source>
        <strain evidence="2 3">M2</strain>
    </source>
</reference>
<dbReference type="OrthoDB" id="4337585at2"/>
<dbReference type="KEGG" id="strr:EKD16_08650"/>
<organism evidence="2 3">
    <name type="scientific">Streptomonospora litoralis</name>
    <dbReference type="NCBI Taxonomy" id="2498135"/>
    <lineage>
        <taxon>Bacteria</taxon>
        <taxon>Bacillati</taxon>
        <taxon>Actinomycetota</taxon>
        <taxon>Actinomycetes</taxon>
        <taxon>Streptosporangiales</taxon>
        <taxon>Nocardiopsidaceae</taxon>
        <taxon>Streptomonospora</taxon>
    </lineage>
</organism>
<keyword evidence="1" id="KW-0472">Membrane</keyword>
<evidence type="ECO:0000313" key="2">
    <source>
        <dbReference type="EMBL" id="QBI53524.1"/>
    </source>
</evidence>
<sequence>MTDYFDELAERLREHGARPDEVRATLDDLASFAAESGADPHSEFGPVGEFARQLTAGGGAEQAPPAPRGQDTWRWSADVFSAPRKLAEFGAQGWEMEEVDRFGAFLSRRDPDSPQQWEYRQEIADSYRSRAALARRLAPQGWEECGHWSVFVYLKRPKAASEGPAARVSDPPAVPRRRFFLGWAGTAAVLAALIAAGFALVRGTTLAGEALGGESAGGADAAAELAGMAVGAVVGAGAVLLAVWAVSALVARLRARRG</sequence>
<evidence type="ECO:0008006" key="4">
    <source>
        <dbReference type="Google" id="ProtNLM"/>
    </source>
</evidence>
<keyword evidence="3" id="KW-1185">Reference proteome</keyword>
<feature type="transmembrane region" description="Helical" evidence="1">
    <location>
        <begin position="179"/>
        <end position="201"/>
    </location>
</feature>
<keyword evidence="1" id="KW-1133">Transmembrane helix</keyword>
<proteinExistence type="predicted"/>
<accession>A0A4P6Q3X7</accession>
<name>A0A4P6Q3X7_9ACTN</name>
<keyword evidence="1" id="KW-0812">Transmembrane</keyword>